<name>A0A0G4GRJ8_VITBC</name>
<organism evidence="2 3">
    <name type="scientific">Vitrella brassicaformis (strain CCMP3155)</name>
    <dbReference type="NCBI Taxonomy" id="1169540"/>
    <lineage>
        <taxon>Eukaryota</taxon>
        <taxon>Sar</taxon>
        <taxon>Alveolata</taxon>
        <taxon>Colpodellida</taxon>
        <taxon>Vitrellaceae</taxon>
        <taxon>Vitrella</taxon>
    </lineage>
</organism>
<evidence type="ECO:0000256" key="1">
    <source>
        <dbReference type="SAM" id="MobiDB-lite"/>
    </source>
</evidence>
<dbReference type="InParanoid" id="A0A0G4GRJ8"/>
<reference evidence="2 3" key="1">
    <citation type="submission" date="2014-11" db="EMBL/GenBank/DDBJ databases">
        <authorList>
            <person name="Zhu J."/>
            <person name="Qi W."/>
            <person name="Song R."/>
        </authorList>
    </citation>
    <scope>NUCLEOTIDE SEQUENCE [LARGE SCALE GENOMIC DNA]</scope>
</reference>
<accession>A0A0G4GRJ8</accession>
<feature type="region of interest" description="Disordered" evidence="1">
    <location>
        <begin position="531"/>
        <end position="556"/>
    </location>
</feature>
<dbReference type="EMBL" id="CDMY01000773">
    <property type="protein sequence ID" value="CEM33161.1"/>
    <property type="molecule type" value="Genomic_DNA"/>
</dbReference>
<dbReference type="AlphaFoldDB" id="A0A0G4GRJ8"/>
<feature type="compositionally biased region" description="Gly residues" evidence="1">
    <location>
        <begin position="535"/>
        <end position="545"/>
    </location>
</feature>
<proteinExistence type="predicted"/>
<evidence type="ECO:0000313" key="2">
    <source>
        <dbReference type="EMBL" id="CEM33161.1"/>
    </source>
</evidence>
<dbReference type="VEuPathDB" id="CryptoDB:Vbra_22381"/>
<gene>
    <name evidence="2" type="ORF">Vbra_22381</name>
</gene>
<dbReference type="Proteomes" id="UP000041254">
    <property type="component" value="Unassembled WGS sequence"/>
</dbReference>
<dbReference type="PhylomeDB" id="A0A0G4GRJ8"/>
<sequence>MSGPISVKFEASEDTLVISEAVSSSFGFFRALFGGDFKESAERTVTLKEISRPIAGVVLQARNDVLRSVTRENVLDCVAAIDYLEPTEESKLLDDVGKKVLRNRWHGDQDLCRAMLDMAFKRPLVRCLLQRHSELMQACAPYMVKNAAHVASHWTASGEEGNDGSMKGFVIAMLTCLKEQIDTGTCVVRLEILKRFLTEATGTTNFNEAAAVIFETQKMADEREIGVDTPGSSCSTWSGGIGVQLGASSCTCPRPHGSISTRDRRGGMGDCLLPLSECRALEVYVDPSEAHPTQGVLCCSCSFGYSIPCGDNKTVDEDAAAVPMDHIDPHTDQCMPMFYLGMLGSEKTSGLNQAFPFDHHDDFDYRDGDGRRIPMVEVHDINATATIRDLPMRSLALHCLRLMILEGKWDQVSDYMAAYLAHIEATGVSPLRVLMAWLGERGREEWMRHWAFREIVDTTVTLEVLNAHQADIAPFIRVLGRLGPMSAVVDAAMDTLGGRYDDDYDDGRRLLWPGGVSSLLRLVFTSIAEEQPGSDEGGGEVGGSGRPLNKRRRVEL</sequence>
<keyword evidence="3" id="KW-1185">Reference proteome</keyword>
<protein>
    <submittedName>
        <fullName evidence="2">Uncharacterized protein</fullName>
    </submittedName>
</protein>
<evidence type="ECO:0000313" key="3">
    <source>
        <dbReference type="Proteomes" id="UP000041254"/>
    </source>
</evidence>